<keyword evidence="2" id="KW-0812">Transmembrane</keyword>
<feature type="region of interest" description="Disordered" evidence="1">
    <location>
        <begin position="140"/>
        <end position="159"/>
    </location>
</feature>
<keyword evidence="2" id="KW-0472">Membrane</keyword>
<keyword evidence="4" id="KW-1185">Reference proteome</keyword>
<keyword evidence="2" id="KW-1133">Transmembrane helix</keyword>
<reference evidence="4" key="1">
    <citation type="journal article" date="2019" name="Int. J. Syst. Evol. Microbiol.">
        <title>The Global Catalogue of Microorganisms (GCM) 10K type strain sequencing project: providing services to taxonomists for standard genome sequencing and annotation.</title>
        <authorList>
            <consortium name="The Broad Institute Genomics Platform"/>
            <consortium name="The Broad Institute Genome Sequencing Center for Infectious Disease"/>
            <person name="Wu L."/>
            <person name="Ma J."/>
        </authorList>
    </citation>
    <scope>NUCLEOTIDE SEQUENCE [LARGE SCALE GENOMIC DNA]</scope>
    <source>
        <strain evidence="4">CCUG 63419</strain>
    </source>
</reference>
<feature type="transmembrane region" description="Helical" evidence="2">
    <location>
        <begin position="68"/>
        <end position="87"/>
    </location>
</feature>
<dbReference type="Pfam" id="PF14110">
    <property type="entry name" value="DUF4282"/>
    <property type="match status" value="1"/>
</dbReference>
<accession>A0ABW3HHN5</accession>
<evidence type="ECO:0000256" key="1">
    <source>
        <dbReference type="SAM" id="MobiDB-lite"/>
    </source>
</evidence>
<dbReference type="RefSeq" id="WP_340674666.1">
    <property type="nucleotide sequence ID" value="NZ_JBHTIT010000001.1"/>
</dbReference>
<organism evidence="3 4">
    <name type="scientific">Paraperlucidibaca wandonensis</name>
    <dbReference type="NCBI Taxonomy" id="1268273"/>
    <lineage>
        <taxon>Bacteria</taxon>
        <taxon>Pseudomonadati</taxon>
        <taxon>Pseudomonadota</taxon>
        <taxon>Gammaproteobacteria</taxon>
        <taxon>Moraxellales</taxon>
        <taxon>Moraxellaceae</taxon>
        <taxon>Paraperlucidibaca</taxon>
    </lineage>
</organism>
<protein>
    <submittedName>
        <fullName evidence="3">DUF4282 domain-containing protein</fullName>
    </submittedName>
</protein>
<evidence type="ECO:0000313" key="3">
    <source>
        <dbReference type="EMBL" id="MFD0949551.1"/>
    </source>
</evidence>
<evidence type="ECO:0000256" key="2">
    <source>
        <dbReference type="SAM" id="Phobius"/>
    </source>
</evidence>
<dbReference type="InterPro" id="IPR025557">
    <property type="entry name" value="DUF4282"/>
</dbReference>
<comment type="caution">
    <text evidence="3">The sequence shown here is derived from an EMBL/GenBank/DDBJ whole genome shotgun (WGS) entry which is preliminary data.</text>
</comment>
<name>A0ABW3HHN5_9GAMM</name>
<dbReference type="Proteomes" id="UP001597044">
    <property type="component" value="Unassembled WGS sequence"/>
</dbReference>
<dbReference type="EMBL" id="JBHTIT010000001">
    <property type="protein sequence ID" value="MFD0949551.1"/>
    <property type="molecule type" value="Genomic_DNA"/>
</dbReference>
<feature type="transmembrane region" description="Helical" evidence="2">
    <location>
        <begin position="42"/>
        <end position="62"/>
    </location>
</feature>
<evidence type="ECO:0000313" key="4">
    <source>
        <dbReference type="Proteomes" id="UP001597044"/>
    </source>
</evidence>
<proteinExistence type="predicted"/>
<sequence>MSKHHKKHAHIVEKPSKRALFRDYLVLLCDLRFSRYLTVQMLPILYVLLVIGGAGVIGQFVWDAFAQSLLRGITFLVAAPVAVLIWASACRAITEFLLAVFRMSEDVNKLAGIRPTVDKLDQFISGPSWMSRIMGSVQAASQQQKSPRATPAIHPEKPQ</sequence>
<gene>
    <name evidence="3" type="ORF">ACFQ0F_03950</name>
</gene>